<reference evidence="1 2" key="1">
    <citation type="journal article" date="2015" name="Genome Biol. Evol.">
        <title>Comparative Genomics of a Bacterivorous Green Alga Reveals Evolutionary Causalities and Consequences of Phago-Mixotrophic Mode of Nutrition.</title>
        <authorList>
            <person name="Burns J.A."/>
            <person name="Paasch A."/>
            <person name="Narechania A."/>
            <person name="Kim E."/>
        </authorList>
    </citation>
    <scope>NUCLEOTIDE SEQUENCE [LARGE SCALE GENOMIC DNA]</scope>
    <source>
        <strain evidence="1 2">PLY_AMNH</strain>
    </source>
</reference>
<comment type="caution">
    <text evidence="1">The sequence shown here is derived from an EMBL/GenBank/DDBJ whole genome shotgun (WGS) entry which is preliminary data.</text>
</comment>
<gene>
    <name evidence="1" type="ORF">CYMTET_40625</name>
</gene>
<name>A0AAE0C9R0_9CHLO</name>
<dbReference type="AlphaFoldDB" id="A0AAE0C9R0"/>
<dbReference type="Proteomes" id="UP001190700">
    <property type="component" value="Unassembled WGS sequence"/>
</dbReference>
<dbReference type="EMBL" id="LGRX02026992">
    <property type="protein sequence ID" value="KAK3249975.1"/>
    <property type="molecule type" value="Genomic_DNA"/>
</dbReference>
<sequence>MLLNMERARSTQGLCAATTTLLSSDNTGVHWCTGCECHGCSLVHWLRVSQVFPLVRWLRVSRVFQLVHWLRVSRVFQLVVWYQVSWLFPLVHWLQALQMLSLDLKSVIADNQMKQTKRLEMLEGATTKGLGWIDDEEMGHQMKEMIFQKEFSQVRFSPTRSPTCWPSPSVTGRSACFTSPLPNPGGF</sequence>
<evidence type="ECO:0000313" key="1">
    <source>
        <dbReference type="EMBL" id="KAK3249975.1"/>
    </source>
</evidence>
<evidence type="ECO:0000313" key="2">
    <source>
        <dbReference type="Proteomes" id="UP001190700"/>
    </source>
</evidence>
<accession>A0AAE0C9R0</accession>
<protein>
    <submittedName>
        <fullName evidence="1">Uncharacterized protein</fullName>
    </submittedName>
</protein>
<keyword evidence="2" id="KW-1185">Reference proteome</keyword>
<organism evidence="1 2">
    <name type="scientific">Cymbomonas tetramitiformis</name>
    <dbReference type="NCBI Taxonomy" id="36881"/>
    <lineage>
        <taxon>Eukaryota</taxon>
        <taxon>Viridiplantae</taxon>
        <taxon>Chlorophyta</taxon>
        <taxon>Pyramimonadophyceae</taxon>
        <taxon>Pyramimonadales</taxon>
        <taxon>Pyramimonadaceae</taxon>
        <taxon>Cymbomonas</taxon>
    </lineage>
</organism>
<proteinExistence type="predicted"/>